<evidence type="ECO:0000313" key="2">
    <source>
        <dbReference type="EMBL" id="VTQ82464.1"/>
    </source>
</evidence>
<gene>
    <name evidence="2" type="ORF">NCTC503_00191</name>
</gene>
<dbReference type="RefSeq" id="WP_138209015.1">
    <property type="nucleotide sequence ID" value="NZ_CBCRUQ010000010.1"/>
</dbReference>
<feature type="transmembrane region" description="Helical" evidence="1">
    <location>
        <begin position="41"/>
        <end position="60"/>
    </location>
</feature>
<keyword evidence="3" id="KW-1185">Reference proteome</keyword>
<dbReference type="AlphaFoldDB" id="A0A4U9QUT5"/>
<evidence type="ECO:0000256" key="1">
    <source>
        <dbReference type="SAM" id="Phobius"/>
    </source>
</evidence>
<proteinExistence type="predicted"/>
<evidence type="ECO:0000313" key="3">
    <source>
        <dbReference type="Proteomes" id="UP000308489"/>
    </source>
</evidence>
<name>A0A4U9QUT5_HATHI</name>
<keyword evidence="1" id="KW-1133">Transmembrane helix</keyword>
<organism evidence="2 3">
    <name type="scientific">Hathewaya histolytica</name>
    <name type="common">Clostridium histolyticum</name>
    <dbReference type="NCBI Taxonomy" id="1498"/>
    <lineage>
        <taxon>Bacteria</taxon>
        <taxon>Bacillati</taxon>
        <taxon>Bacillota</taxon>
        <taxon>Clostridia</taxon>
        <taxon>Eubacteriales</taxon>
        <taxon>Clostridiaceae</taxon>
        <taxon>Hathewaya</taxon>
    </lineage>
</organism>
<accession>A0A4U9QUT5</accession>
<dbReference type="OrthoDB" id="1953575at2"/>
<dbReference type="KEGG" id="hhw:NCTC503_00191"/>
<feature type="transmembrane region" description="Helical" evidence="1">
    <location>
        <begin position="12"/>
        <end position="29"/>
    </location>
</feature>
<reference evidence="2 3" key="1">
    <citation type="submission" date="2019-05" db="EMBL/GenBank/DDBJ databases">
        <authorList>
            <consortium name="Pathogen Informatics"/>
        </authorList>
    </citation>
    <scope>NUCLEOTIDE SEQUENCE [LARGE SCALE GENOMIC DNA]</scope>
    <source>
        <strain evidence="2 3">NCTC503</strain>
    </source>
</reference>
<protein>
    <submittedName>
        <fullName evidence="2">Uncharacterized protein</fullName>
    </submittedName>
</protein>
<dbReference type="Proteomes" id="UP000308489">
    <property type="component" value="Chromosome 1"/>
</dbReference>
<dbReference type="EMBL" id="LR590481">
    <property type="protein sequence ID" value="VTQ82464.1"/>
    <property type="molecule type" value="Genomic_DNA"/>
</dbReference>
<keyword evidence="1" id="KW-0472">Membrane</keyword>
<sequence>MALYKEVVERKTNSIIFNCLIMLMCFIVISDLFKSMQNKIAFYSIIRYGLYLSMGALFFLHMRRIKTKYKYSVIQNELIIHKIIGNEESLVEAINLNKIENIERCHYLRDIFCFYRSKKYNIGMITKQNYICIYRSGNKLKKFYFKPSDKLIKTIEKSIIF</sequence>
<keyword evidence="1" id="KW-0812">Transmembrane</keyword>